<dbReference type="Proteomes" id="UP000660729">
    <property type="component" value="Unassembled WGS sequence"/>
</dbReference>
<dbReference type="OrthoDB" id="10372859at2759"/>
<dbReference type="EMBL" id="JABCIY010000175">
    <property type="protein sequence ID" value="KAF7190141.1"/>
    <property type="molecule type" value="Genomic_DNA"/>
</dbReference>
<feature type="compositionally biased region" description="Acidic residues" evidence="1">
    <location>
        <begin position="241"/>
        <end position="281"/>
    </location>
</feature>
<comment type="caution">
    <text evidence="2">The sequence shown here is derived from an EMBL/GenBank/DDBJ whole genome shotgun (WGS) entry which is preliminary data.</text>
</comment>
<proteinExistence type="predicted"/>
<keyword evidence="3" id="KW-1185">Reference proteome</keyword>
<feature type="region of interest" description="Disordered" evidence="1">
    <location>
        <begin position="220"/>
        <end position="281"/>
    </location>
</feature>
<reference evidence="2" key="1">
    <citation type="submission" date="2020-04" db="EMBL/GenBank/DDBJ databases">
        <title>Draft genome resource of the tomato pathogen Pseudocercospora fuligena.</title>
        <authorList>
            <person name="Zaccaron A."/>
        </authorList>
    </citation>
    <scope>NUCLEOTIDE SEQUENCE</scope>
    <source>
        <strain evidence="2">PF001</strain>
    </source>
</reference>
<evidence type="ECO:0000256" key="1">
    <source>
        <dbReference type="SAM" id="MobiDB-lite"/>
    </source>
</evidence>
<protein>
    <submittedName>
        <fullName evidence="2">Uncharacterized protein</fullName>
    </submittedName>
</protein>
<dbReference type="AlphaFoldDB" id="A0A8H6RCQ8"/>
<name>A0A8H6RCQ8_9PEZI</name>
<organism evidence="2 3">
    <name type="scientific">Pseudocercospora fuligena</name>
    <dbReference type="NCBI Taxonomy" id="685502"/>
    <lineage>
        <taxon>Eukaryota</taxon>
        <taxon>Fungi</taxon>
        <taxon>Dikarya</taxon>
        <taxon>Ascomycota</taxon>
        <taxon>Pezizomycotina</taxon>
        <taxon>Dothideomycetes</taxon>
        <taxon>Dothideomycetidae</taxon>
        <taxon>Mycosphaerellales</taxon>
        <taxon>Mycosphaerellaceae</taxon>
        <taxon>Pseudocercospora</taxon>
    </lineage>
</organism>
<gene>
    <name evidence="2" type="ORF">HII31_08472</name>
</gene>
<evidence type="ECO:0000313" key="3">
    <source>
        <dbReference type="Proteomes" id="UP000660729"/>
    </source>
</evidence>
<accession>A0A8H6RCQ8</accession>
<sequence length="281" mass="31059">MADSQEHTLLGIALELREAIYTAVLSEVKVYQIKTRFIKNKQLHPFYDQWLVPLGEVGITRVCRKVSRELTSRIVHEAITSGHSKIIADVQDLDFRPLQAFVKSLTEAQEQSLTGISQPKLIALLHFSNTKALDAKKLGEWLKYQKQVNMAVTYHVGSLEDGASCAALLGNLREYCLQYGGDGEVNKVCTAVAKFQANPAAQDRQLEKWYGDSLRGNREVASRDGGLAEAQGSAAAGENSTELDEDDEENVEGDDQGDEDEGDDEESQDSDMMSSDDDDIE</sequence>
<evidence type="ECO:0000313" key="2">
    <source>
        <dbReference type="EMBL" id="KAF7190141.1"/>
    </source>
</evidence>